<dbReference type="SUPFAM" id="SSF141255">
    <property type="entry name" value="YccV-like"/>
    <property type="match status" value="1"/>
</dbReference>
<dbReference type="PROSITE" id="PS50222">
    <property type="entry name" value="EF_HAND_2"/>
    <property type="match status" value="1"/>
</dbReference>
<feature type="compositionally biased region" description="Polar residues" evidence="33">
    <location>
        <begin position="364"/>
        <end position="377"/>
    </location>
</feature>
<dbReference type="Gene3D" id="3.40.50.80">
    <property type="entry name" value="Nucleotide-binding domain of ferredoxin-NADP reductase (FNR) module"/>
    <property type="match status" value="1"/>
</dbReference>
<dbReference type="SUPFAM" id="SSF52218">
    <property type="entry name" value="Flavoproteins"/>
    <property type="match status" value="1"/>
</dbReference>
<dbReference type="Gene3D" id="3.40.50.360">
    <property type="match status" value="1"/>
</dbReference>
<dbReference type="InterPro" id="IPR029039">
    <property type="entry name" value="Flavoprotein-like_sf"/>
</dbReference>
<dbReference type="InterPro" id="IPR001433">
    <property type="entry name" value="OxRdtase_FAD/NAD-bd"/>
</dbReference>
<dbReference type="Gene3D" id="1.10.238.10">
    <property type="entry name" value="EF-hand"/>
    <property type="match status" value="1"/>
</dbReference>
<dbReference type="SUPFAM" id="SSF56512">
    <property type="entry name" value="Nitric oxide (NO) synthase oxygenase domain"/>
    <property type="match status" value="1"/>
</dbReference>
<feature type="region of interest" description="Disordered" evidence="33">
    <location>
        <begin position="351"/>
        <end position="379"/>
    </location>
</feature>
<evidence type="ECO:0000256" key="5">
    <source>
        <dbReference type="ARBA" id="ARBA00004468"/>
    </source>
</evidence>
<protein>
    <recommendedName>
        <fullName evidence="30">Nitric oxide synthase 1</fullName>
        <ecNumber evidence="8">1.14.13.39</ecNumber>
    </recommendedName>
    <alternativeName>
        <fullName evidence="25">Constitutive NOS</fullName>
    </alternativeName>
    <alternativeName>
        <fullName evidence="27">NC-NOS</fullName>
    </alternativeName>
    <alternativeName>
        <fullName evidence="26">NOS type I</fullName>
    </alternativeName>
    <alternativeName>
        <fullName evidence="28">Neuronal NOS</fullName>
    </alternativeName>
    <alternativeName>
        <fullName evidence="31">Nitric oxide synthase, brain</fullName>
    </alternativeName>
    <alternativeName>
        <fullName evidence="29">Peptidyl-cysteine S-nitrosylase NOS1</fullName>
    </alternativeName>
</protein>
<dbReference type="CDD" id="cd06708">
    <property type="entry name" value="PDZ_nNOS-like"/>
    <property type="match status" value="1"/>
</dbReference>
<evidence type="ECO:0000256" key="25">
    <source>
        <dbReference type="ARBA" id="ARBA00029794"/>
    </source>
</evidence>
<dbReference type="InterPro" id="IPR036034">
    <property type="entry name" value="PDZ_sf"/>
</dbReference>
<dbReference type="InterPro" id="IPR017938">
    <property type="entry name" value="Riboflavin_synthase-like_b-brl"/>
</dbReference>
<feature type="domain" description="EF-hand" evidence="35">
    <location>
        <begin position="2040"/>
        <end position="2075"/>
    </location>
</feature>
<dbReference type="InterPro" id="IPR023173">
    <property type="entry name" value="NADPH_Cyt_P450_Rdtase_alpha"/>
</dbReference>
<dbReference type="InterPro" id="IPR011722">
    <property type="entry name" value="Hemimethylated_DNA-bd_dom"/>
</dbReference>
<keyword evidence="18" id="KW-0521">NADP</keyword>
<dbReference type="Pfam" id="PF00175">
    <property type="entry name" value="NAD_binding_1"/>
    <property type="match status" value="1"/>
</dbReference>
<dbReference type="Gene3D" id="6.10.250.410">
    <property type="match status" value="1"/>
</dbReference>
<dbReference type="CDD" id="cd00051">
    <property type="entry name" value="EFh"/>
    <property type="match status" value="2"/>
</dbReference>
<dbReference type="EC" id="1.14.13.39" evidence="8"/>
<dbReference type="Gene3D" id="3.90.340.10">
    <property type="entry name" value="Nitric Oxide Synthase, Chain A, domain 1"/>
    <property type="match status" value="2"/>
</dbReference>
<dbReference type="Pfam" id="PF02898">
    <property type="entry name" value="NO_synthase"/>
    <property type="match status" value="2"/>
</dbReference>
<dbReference type="PROSITE" id="PS60001">
    <property type="entry name" value="NOS"/>
    <property type="match status" value="1"/>
</dbReference>
<keyword evidence="14" id="KW-0479">Metal-binding</keyword>
<dbReference type="Gene3D" id="2.30.30.390">
    <property type="entry name" value="Hemimethylated DNA-binding domain"/>
    <property type="match status" value="1"/>
</dbReference>
<evidence type="ECO:0000256" key="20">
    <source>
        <dbReference type="ARBA" id="ARBA00023002"/>
    </source>
</evidence>
<dbReference type="Pfam" id="PF00595">
    <property type="entry name" value="PDZ"/>
    <property type="match status" value="1"/>
</dbReference>
<keyword evidence="13" id="KW-0288">FMN</keyword>
<evidence type="ECO:0000256" key="30">
    <source>
        <dbReference type="ARBA" id="ARBA00035211"/>
    </source>
</evidence>
<dbReference type="Pfam" id="PF00258">
    <property type="entry name" value="Flavodoxin_1"/>
    <property type="match status" value="1"/>
</dbReference>
<dbReference type="NCBIfam" id="TIGR02097">
    <property type="entry name" value="yccV"/>
    <property type="match status" value="1"/>
</dbReference>
<evidence type="ECO:0000259" key="35">
    <source>
        <dbReference type="PROSITE" id="PS50222"/>
    </source>
</evidence>
<dbReference type="PANTHER" id="PTHR43410">
    <property type="entry name" value="NITRIC OXIDE SYNTHASE OXYGENASE"/>
    <property type="match status" value="1"/>
</dbReference>
<dbReference type="InterPro" id="IPR044943">
    <property type="entry name" value="NOS_dom_1"/>
</dbReference>
<dbReference type="InterPro" id="IPR008254">
    <property type="entry name" value="Flavodoxin/NO_synth"/>
</dbReference>
<feature type="domain" description="Flavodoxin-like" evidence="36">
    <location>
        <begin position="744"/>
        <end position="924"/>
    </location>
</feature>
<organism evidence="38 39">
    <name type="scientific">Willisornis vidua</name>
    <name type="common">Xingu scale-backed antbird</name>
    <dbReference type="NCBI Taxonomy" id="1566151"/>
    <lineage>
        <taxon>Eukaryota</taxon>
        <taxon>Metazoa</taxon>
        <taxon>Chordata</taxon>
        <taxon>Craniata</taxon>
        <taxon>Vertebrata</taxon>
        <taxon>Euteleostomi</taxon>
        <taxon>Archelosauria</taxon>
        <taxon>Archosauria</taxon>
        <taxon>Dinosauria</taxon>
        <taxon>Saurischia</taxon>
        <taxon>Theropoda</taxon>
        <taxon>Coelurosauria</taxon>
        <taxon>Aves</taxon>
        <taxon>Neognathae</taxon>
        <taxon>Neoaves</taxon>
        <taxon>Telluraves</taxon>
        <taxon>Australaves</taxon>
        <taxon>Passeriformes</taxon>
        <taxon>Thamnophilidae</taxon>
        <taxon>Willisornis</taxon>
    </lineage>
</organism>
<evidence type="ECO:0000256" key="29">
    <source>
        <dbReference type="ARBA" id="ARBA00032538"/>
    </source>
</evidence>
<dbReference type="InterPro" id="IPR036623">
    <property type="entry name" value="Hemimethylated_DNA-bd_sf"/>
</dbReference>
<keyword evidence="15" id="KW-0274">FAD</keyword>
<comment type="catalytic activity">
    <reaction evidence="32">
        <text>2 L-arginine + 3 NADPH + 4 O2 + H(+) = 2 L-citrulline + 2 nitric oxide + 3 NADP(+) + 4 H2O</text>
        <dbReference type="Rhea" id="RHEA:19897"/>
        <dbReference type="ChEBI" id="CHEBI:15377"/>
        <dbReference type="ChEBI" id="CHEBI:15378"/>
        <dbReference type="ChEBI" id="CHEBI:15379"/>
        <dbReference type="ChEBI" id="CHEBI:16480"/>
        <dbReference type="ChEBI" id="CHEBI:32682"/>
        <dbReference type="ChEBI" id="CHEBI:57743"/>
        <dbReference type="ChEBI" id="CHEBI:57783"/>
        <dbReference type="ChEBI" id="CHEBI:58349"/>
        <dbReference type="EC" id="1.14.13.39"/>
    </reaction>
    <physiologicalReaction direction="left-to-right" evidence="32">
        <dbReference type="Rhea" id="RHEA:19898"/>
    </physiologicalReaction>
</comment>
<dbReference type="PRINTS" id="PR00369">
    <property type="entry name" value="FLAVODOXIN"/>
</dbReference>
<evidence type="ECO:0000256" key="23">
    <source>
        <dbReference type="ARBA" id="ARBA00023136"/>
    </source>
</evidence>
<evidence type="ECO:0000259" key="37">
    <source>
        <dbReference type="PROSITE" id="PS51384"/>
    </source>
</evidence>
<dbReference type="InterPro" id="IPR044944">
    <property type="entry name" value="NOS_dom_3"/>
</dbReference>
<dbReference type="SUPFAM" id="SSF50156">
    <property type="entry name" value="PDZ domain-like"/>
    <property type="match status" value="1"/>
</dbReference>
<dbReference type="InterPro" id="IPR001094">
    <property type="entry name" value="Flavdoxin-like"/>
</dbReference>
<dbReference type="InterPro" id="IPR004030">
    <property type="entry name" value="NOS_N"/>
</dbReference>
<dbReference type="SMART" id="SM00228">
    <property type="entry name" value="PDZ"/>
    <property type="match status" value="1"/>
</dbReference>
<dbReference type="SUPFAM" id="SSF47473">
    <property type="entry name" value="EF-hand"/>
    <property type="match status" value="1"/>
</dbReference>
<comment type="cofactor">
    <cofactor evidence="1">
        <name>FMN</name>
        <dbReference type="ChEBI" id="CHEBI:58210"/>
    </cofactor>
</comment>
<evidence type="ECO:0000313" key="38">
    <source>
        <dbReference type="EMBL" id="KAJ7426132.1"/>
    </source>
</evidence>
<dbReference type="Proteomes" id="UP001145742">
    <property type="component" value="Unassembled WGS sequence"/>
</dbReference>
<comment type="cofactor">
    <cofactor evidence="3">
        <name>heme b</name>
        <dbReference type="ChEBI" id="CHEBI:60344"/>
    </cofactor>
</comment>
<proteinExistence type="inferred from homology"/>
<dbReference type="Pfam" id="PF13369">
    <property type="entry name" value="Transglut_core2"/>
    <property type="match status" value="1"/>
</dbReference>
<evidence type="ECO:0000256" key="6">
    <source>
        <dbReference type="ARBA" id="ARBA00004552"/>
    </source>
</evidence>
<evidence type="ECO:0000256" key="19">
    <source>
        <dbReference type="ARBA" id="ARBA00022860"/>
    </source>
</evidence>
<evidence type="ECO:0000256" key="26">
    <source>
        <dbReference type="ARBA" id="ARBA00029891"/>
    </source>
</evidence>
<keyword evidence="24" id="KW-0966">Cell projection</keyword>
<keyword evidence="12" id="KW-0285">Flavoprotein</keyword>
<keyword evidence="20" id="KW-0560">Oxidoreductase</keyword>
<dbReference type="InterPro" id="IPR002048">
    <property type="entry name" value="EF_hand_dom"/>
</dbReference>
<keyword evidence="23" id="KW-0472">Membrane</keyword>
<dbReference type="InterPro" id="IPR036119">
    <property type="entry name" value="NOS_N_sf"/>
</dbReference>
<gene>
    <name evidence="38" type="ORF">WISP_18580</name>
</gene>
<dbReference type="Gene3D" id="3.90.1230.10">
    <property type="entry name" value="Nitric Oxide Synthase, Chain A, domain 3"/>
    <property type="match status" value="1"/>
</dbReference>
<keyword evidence="22" id="KW-0770">Synapse</keyword>
<evidence type="ECO:0000256" key="7">
    <source>
        <dbReference type="ARBA" id="ARBA00006267"/>
    </source>
</evidence>
<comment type="subcellular location">
    <subcellularLocation>
        <location evidence="5">Cell membrane</location>
        <location evidence="5">Sarcolemma</location>
        <topology evidence="5">Peripheral membrane protein</topology>
    </subcellularLocation>
    <subcellularLocation>
        <location evidence="6">Cell projection</location>
        <location evidence="6">Dendritic spine</location>
    </subcellularLocation>
</comment>
<dbReference type="SUPFAM" id="SSF63380">
    <property type="entry name" value="Riboflavin synthase domain-like"/>
    <property type="match status" value="1"/>
</dbReference>
<evidence type="ECO:0000256" key="10">
    <source>
        <dbReference type="ARBA" id="ARBA00022553"/>
    </source>
</evidence>
<evidence type="ECO:0000259" key="36">
    <source>
        <dbReference type="PROSITE" id="PS50902"/>
    </source>
</evidence>
<evidence type="ECO:0000256" key="15">
    <source>
        <dbReference type="ARBA" id="ARBA00022827"/>
    </source>
</evidence>
<dbReference type="InterPro" id="IPR018247">
    <property type="entry name" value="EF_Hand_1_Ca_BS"/>
</dbReference>
<evidence type="ECO:0000256" key="18">
    <source>
        <dbReference type="ARBA" id="ARBA00022857"/>
    </source>
</evidence>
<dbReference type="Gene3D" id="2.30.42.10">
    <property type="match status" value="1"/>
</dbReference>
<keyword evidence="16" id="KW-0106">Calcium</keyword>
<dbReference type="InterPro" id="IPR039261">
    <property type="entry name" value="FNR_nucleotide-bd"/>
</dbReference>
<evidence type="ECO:0000313" key="39">
    <source>
        <dbReference type="Proteomes" id="UP001145742"/>
    </source>
</evidence>
<keyword evidence="11" id="KW-0349">Heme</keyword>
<keyword evidence="9" id="KW-1003">Cell membrane</keyword>
<accession>A0ABQ9DP17</accession>
<evidence type="ECO:0000256" key="17">
    <source>
        <dbReference type="ARBA" id="ARBA00022843"/>
    </source>
</evidence>
<dbReference type="SMART" id="SM00992">
    <property type="entry name" value="YccV-like"/>
    <property type="match status" value="1"/>
</dbReference>
<evidence type="ECO:0000256" key="8">
    <source>
        <dbReference type="ARBA" id="ARBA00012989"/>
    </source>
</evidence>
<evidence type="ECO:0000256" key="21">
    <source>
        <dbReference type="ARBA" id="ARBA00023004"/>
    </source>
</evidence>
<feature type="domain" description="PDZ" evidence="34">
    <location>
        <begin position="17"/>
        <end position="99"/>
    </location>
</feature>
<keyword evidence="39" id="KW-1185">Reference proteome</keyword>
<sequence>MEENVFSVQQIQPNVISVRLFKRKVGGLGFLVKERVSKPPVIISDLIRGGAAEQSGLIQAGDIILAVNGRPLVDMSYETALEILRSIASETYVVLILRGPEGFTTHLETTFAGDGTPKTIRVTRPLCPAPKAVDLSNPSLHSKEQALPVAERTMGSLWTRDIGREGEPMVHVNGIVAGSRGQDTGKGREGVCGHPCLNGGVEDNELLKEIEPVLDLLKSSSKDSDGDAPSKVETRDIEVQVDWTGPLWDTTGDQLDTAPFTSTLWALQPSPNPAEGTLVQAMGYQLFQEYIMGGRVNGLAEVQTDTSTAFPLSTSFREGESNAQKALPAQMENDRVLGDLWGKSNVPVVLNNPYSEAEQPPPSGRQSPTKNAANGSPSKCPRFVKIKNWETGSVLHDTLHLKTAMTTACTEQICMGSVMTPSPHIRKSEDTRTKQELLLLAKDFIDQYYSSIKRSGSKAHMERLEEVTKEIEATDTYQLRDTELIYGAKHAWRNAARCVGRIQWSKLQVFDARDCTTAHGMFNYICNHIKYATNKGNLRFEWFKDLGLKWYGLPAVSNMLLEIGGLEFSACPFSGWYMGTEIGVRDYCDSSRYNILEQVAKKMNLDMRKTSSLWKDQALVEINIAVLYSFQSDKVTIVDHHSATESFIKHMENEYRCRGGCPADWVWIVPPMSGSITPVFHQEMLNYRLTPSFEYQPDPWNTHIWKGVNGTPTKKRAIGFKKLAKAVKFSAKLMGQAMAKRVKATILYATETGKSQVYAKTLCEIFKHAFDAKVMSMDEYDIVHLEHETMVLVVTSTFGNGDPPENGEKFGCALMEMKNPNSNLEERKSYKVRFNSVSSYSDARKSSSDGPDSRDNFESTGPLANVRFSVFGLGSRAYPHFCAFARAVDTLLEELGGERILRMGEGDELCGQEESFRTWAKKVFKAACDVFCVGDDVNIEKANNSLISNDRSWKRSKFRLTYVAEAPELTQGLYSIHKKRVYAARLLTRQNLQSPKSSRLTIFLRLHTNGHQGLQYLPGDHLGVFPGNHEDLVNALIDRLEDAPPANQLVKVELLEERNTALGVISNWTDETRVPPCTIFQAFKYYLDITTPPTPLLLQQFALLATSDTEKKRLQVLSKGLQEYEEWKWSKNPTIVEVLEEFPSVQMPSTLLLTQLPLLQPRYYSISSSPEMYPGEVHLTVAVVSYRTRDGEGPIHHGVCSSWLNRIQTDEVVPCFVRGAPGFHLPQDPQVPCILIGPGTGIAPFRSFWQQRLFEIQHKGLKPCPMVLVFGCRQSRIDHIYKEETLFAKTHGVFRELYTAYSREPDKPKVRAGHCSGAAGQPWVPVANQHIVEVLVPWHSPGSSGLILELDQGLDLMISEVFSNPIDSVILVYDSLQQGGVYFWGFWENCFHRWPSLLKHYSHMDGVSWLEEYKARHSAGLEAQRIVASFSKRFFSEHVPCDGFSDIETLGCPSHFFEDELMCILNMEGRKGLTWKYYAKKILYFLRQQNILKNLKEYLQRPTERQSFLEGAVLIDQYCNPLSDICLKSVQAQVDDITDKVRKVLRTKNPRHPSLAPKAGEVPVAEVELQRQVLDAMNCVLYEQLKYKGNELDYYNSLNSYIHQVLIRRTGIPISLSVLYLTIARQLGVKLEPVNFPSHFLLRWCQGKEGSTDIFDYTYIDAFGKGKQLTVKECEYLIGHHVTEEFYGVVTSKEVLQRMVGNLLNLGKRNIENCSHQCPVVTKHEVLDILQHIQALDPSQHGAVGYLVQHTLEHIERRKEEVGPEVKHRSDEKHKEVSFSIGLIMKHKRYGYNCVIYGWDPACMMGHEWIRNMNVHSLPHGPHQPFYNVLVEDGSCRYAAQENLEYNLEPREIPHPDIGRYFSEFTGIHYLANTELELRYPEDLELTRATVQKIYSSGKEKTRPQEPPAMPWASRELCPLGQKGEERTGAGEGILGSPDPFQATFTCTPVTSEQIEHLHRRFKQLSQDQLTIRKENFDSIPDLEFNPIRGKIVHAFFDKRNLRPESDGLADEINFEDFLTIMSYFRPIEMNMDEEQLDRFRKEKLKFLFHMYDSDHDGKITLQEYRNVVEELLSGNPHLEKESARSIADGAMMEAASICVGQMGPDQVYEGITFEDFLKMWQGIDIETKMHVRFLNMDTIAHCY</sequence>
<dbReference type="InterPro" id="IPR011992">
    <property type="entry name" value="EF-hand-dom_pair"/>
</dbReference>
<dbReference type="InterPro" id="IPR003097">
    <property type="entry name" value="CysJ-like_FAD-binding"/>
</dbReference>
<evidence type="ECO:0000256" key="27">
    <source>
        <dbReference type="ARBA" id="ARBA00031302"/>
    </source>
</evidence>
<dbReference type="InterPro" id="IPR001478">
    <property type="entry name" value="PDZ"/>
</dbReference>
<evidence type="ECO:0000256" key="13">
    <source>
        <dbReference type="ARBA" id="ARBA00022643"/>
    </source>
</evidence>
<evidence type="ECO:0000256" key="16">
    <source>
        <dbReference type="ARBA" id="ARBA00022837"/>
    </source>
</evidence>
<evidence type="ECO:0000256" key="1">
    <source>
        <dbReference type="ARBA" id="ARBA00001917"/>
    </source>
</evidence>
<dbReference type="Pfam" id="PF00667">
    <property type="entry name" value="FAD_binding_1"/>
    <property type="match status" value="1"/>
</dbReference>
<comment type="caution">
    <text evidence="38">The sequence shown here is derived from an EMBL/GenBank/DDBJ whole genome shotgun (WGS) entry which is preliminary data.</text>
</comment>
<evidence type="ECO:0000256" key="32">
    <source>
        <dbReference type="ARBA" id="ARBA00047419"/>
    </source>
</evidence>
<dbReference type="InterPro" id="IPR050607">
    <property type="entry name" value="NOS"/>
</dbReference>
<evidence type="ECO:0000256" key="9">
    <source>
        <dbReference type="ARBA" id="ARBA00022475"/>
    </source>
</evidence>
<keyword evidence="19" id="KW-0112">Calmodulin-binding</keyword>
<dbReference type="InterPro" id="IPR001709">
    <property type="entry name" value="Flavoprot_Pyr_Nucl_cyt_Rdtase"/>
</dbReference>
<keyword evidence="10" id="KW-0597">Phosphoprotein</keyword>
<dbReference type="EMBL" id="WHWB01032308">
    <property type="protein sequence ID" value="KAJ7426132.1"/>
    <property type="molecule type" value="Genomic_DNA"/>
</dbReference>
<evidence type="ECO:0000256" key="3">
    <source>
        <dbReference type="ARBA" id="ARBA00001970"/>
    </source>
</evidence>
<dbReference type="PANTHER" id="PTHR43410:SF2">
    <property type="entry name" value="NITRIC OXIDE SYNTHASE"/>
    <property type="match status" value="1"/>
</dbReference>
<evidence type="ECO:0000259" key="34">
    <source>
        <dbReference type="PROSITE" id="PS50106"/>
    </source>
</evidence>
<dbReference type="Gene3D" id="1.20.990.10">
    <property type="entry name" value="NADPH-cytochrome p450 Reductase, Chain A, domain 3"/>
    <property type="match status" value="1"/>
</dbReference>
<dbReference type="PROSITE" id="PS51384">
    <property type="entry name" value="FAD_FR"/>
    <property type="match status" value="1"/>
</dbReference>
<evidence type="ECO:0000256" key="14">
    <source>
        <dbReference type="ARBA" id="ARBA00022723"/>
    </source>
</evidence>
<feature type="domain" description="FAD-binding FR-type" evidence="37">
    <location>
        <begin position="979"/>
        <end position="1226"/>
    </location>
</feature>
<comment type="cofactor">
    <cofactor evidence="2">
        <name>(6R)-L-erythro-5,6,7,8-tetrahydrobiopterin</name>
        <dbReference type="ChEBI" id="CHEBI:59560"/>
    </cofactor>
</comment>
<reference evidence="38" key="1">
    <citation type="submission" date="2019-10" db="EMBL/GenBank/DDBJ databases">
        <authorList>
            <person name="Soares A.E.R."/>
            <person name="Aleixo A."/>
            <person name="Schneider P."/>
            <person name="Miyaki C.Y."/>
            <person name="Schneider M.P."/>
            <person name="Mello C."/>
            <person name="Vasconcelos A.T.R."/>
        </authorList>
    </citation>
    <scope>NUCLEOTIDE SEQUENCE</scope>
    <source>
        <tissue evidence="38">Muscle</tissue>
    </source>
</reference>
<evidence type="ECO:0000256" key="22">
    <source>
        <dbReference type="ARBA" id="ARBA00023018"/>
    </source>
</evidence>
<dbReference type="PROSITE" id="PS50106">
    <property type="entry name" value="PDZ"/>
    <property type="match status" value="1"/>
</dbReference>
<evidence type="ECO:0000256" key="4">
    <source>
        <dbReference type="ARBA" id="ARBA00001974"/>
    </source>
</evidence>
<evidence type="ECO:0000256" key="33">
    <source>
        <dbReference type="SAM" id="MobiDB-lite"/>
    </source>
</evidence>
<evidence type="ECO:0000256" key="12">
    <source>
        <dbReference type="ARBA" id="ARBA00022630"/>
    </source>
</evidence>
<dbReference type="Pfam" id="PF08755">
    <property type="entry name" value="YccV-like"/>
    <property type="match status" value="1"/>
</dbReference>
<evidence type="ECO:0000256" key="11">
    <source>
        <dbReference type="ARBA" id="ARBA00022617"/>
    </source>
</evidence>
<keyword evidence="21" id="KW-0408">Iron</keyword>
<dbReference type="SMART" id="SM00054">
    <property type="entry name" value="EFh"/>
    <property type="match status" value="1"/>
</dbReference>
<keyword evidence="17" id="KW-0832">Ubl conjugation</keyword>
<dbReference type="InterPro" id="IPR032698">
    <property type="entry name" value="SirB1_N"/>
</dbReference>
<evidence type="ECO:0000256" key="28">
    <source>
        <dbReference type="ARBA" id="ARBA00031374"/>
    </source>
</evidence>
<evidence type="ECO:0000256" key="24">
    <source>
        <dbReference type="ARBA" id="ARBA00023273"/>
    </source>
</evidence>
<dbReference type="PRINTS" id="PR00371">
    <property type="entry name" value="FPNCR"/>
</dbReference>
<dbReference type="Gene3D" id="2.40.30.10">
    <property type="entry name" value="Translation factors"/>
    <property type="match status" value="1"/>
</dbReference>
<evidence type="ECO:0000256" key="2">
    <source>
        <dbReference type="ARBA" id="ARBA00001950"/>
    </source>
</evidence>
<comment type="cofactor">
    <cofactor evidence="4">
        <name>FAD</name>
        <dbReference type="ChEBI" id="CHEBI:57692"/>
    </cofactor>
</comment>
<dbReference type="SUPFAM" id="SSF52343">
    <property type="entry name" value="Ferredoxin reductase-like, C-terminal NADP-linked domain"/>
    <property type="match status" value="1"/>
</dbReference>
<evidence type="ECO:0000256" key="31">
    <source>
        <dbReference type="ARBA" id="ARBA00035474"/>
    </source>
</evidence>
<dbReference type="InterPro" id="IPR017927">
    <property type="entry name" value="FAD-bd_FR_type"/>
</dbReference>
<name>A0ABQ9DP17_9PASS</name>
<dbReference type="PROSITE" id="PS00018">
    <property type="entry name" value="EF_HAND_1"/>
    <property type="match status" value="1"/>
</dbReference>
<comment type="similarity">
    <text evidence="7">Belongs to the NOS family.</text>
</comment>
<dbReference type="PROSITE" id="PS50902">
    <property type="entry name" value="FLAVODOXIN_LIKE"/>
    <property type="match status" value="1"/>
</dbReference>